<dbReference type="PANTHER" id="PTHR42799">
    <property type="entry name" value="MITOCHONDRIAL PEPTIDE METHIONINE SULFOXIDE REDUCTASE"/>
    <property type="match status" value="1"/>
</dbReference>
<dbReference type="EC" id="1.8.4.11" evidence="2"/>
<evidence type="ECO:0000259" key="8">
    <source>
        <dbReference type="Pfam" id="PF01625"/>
    </source>
</evidence>
<keyword evidence="3" id="KW-0560">Oxidoreductase</keyword>
<reference evidence="9" key="1">
    <citation type="submission" date="2021-01" db="EMBL/GenBank/DDBJ databases">
        <authorList>
            <person name="Corre E."/>
            <person name="Pelletier E."/>
            <person name="Niang G."/>
            <person name="Scheremetjew M."/>
            <person name="Finn R."/>
            <person name="Kale V."/>
            <person name="Holt S."/>
            <person name="Cochrane G."/>
            <person name="Meng A."/>
            <person name="Brown T."/>
            <person name="Cohen L."/>
        </authorList>
    </citation>
    <scope>NUCLEOTIDE SEQUENCE</scope>
    <source>
        <strain evidence="9">CCMP1661</strain>
    </source>
</reference>
<comment type="similarity">
    <text evidence="1">Belongs to the MsrA Met sulfoxide reductase family.</text>
</comment>
<evidence type="ECO:0000256" key="7">
    <source>
        <dbReference type="ARBA" id="ARBA00048782"/>
    </source>
</evidence>
<comment type="catalytic activity">
    <reaction evidence="6">
        <text>L-methionyl-[protein] + [thioredoxin]-disulfide + H2O = L-methionyl-(S)-S-oxide-[protein] + [thioredoxin]-dithiol</text>
        <dbReference type="Rhea" id="RHEA:14217"/>
        <dbReference type="Rhea" id="RHEA-COMP:10698"/>
        <dbReference type="Rhea" id="RHEA-COMP:10700"/>
        <dbReference type="Rhea" id="RHEA-COMP:12313"/>
        <dbReference type="Rhea" id="RHEA-COMP:12315"/>
        <dbReference type="ChEBI" id="CHEBI:15377"/>
        <dbReference type="ChEBI" id="CHEBI:16044"/>
        <dbReference type="ChEBI" id="CHEBI:29950"/>
        <dbReference type="ChEBI" id="CHEBI:44120"/>
        <dbReference type="ChEBI" id="CHEBI:50058"/>
        <dbReference type="EC" id="1.8.4.11"/>
    </reaction>
</comment>
<comment type="catalytic activity">
    <reaction evidence="7">
        <text>[thioredoxin]-disulfide + L-methionine + H2O = L-methionine (S)-S-oxide + [thioredoxin]-dithiol</text>
        <dbReference type="Rhea" id="RHEA:19993"/>
        <dbReference type="Rhea" id="RHEA-COMP:10698"/>
        <dbReference type="Rhea" id="RHEA-COMP:10700"/>
        <dbReference type="ChEBI" id="CHEBI:15377"/>
        <dbReference type="ChEBI" id="CHEBI:29950"/>
        <dbReference type="ChEBI" id="CHEBI:50058"/>
        <dbReference type="ChEBI" id="CHEBI:57844"/>
        <dbReference type="ChEBI" id="CHEBI:58772"/>
        <dbReference type="EC" id="1.8.4.11"/>
    </reaction>
</comment>
<dbReference type="EMBL" id="HBHR01014352">
    <property type="protein sequence ID" value="CAD9865633.1"/>
    <property type="molecule type" value="Transcribed_RNA"/>
</dbReference>
<evidence type="ECO:0000256" key="5">
    <source>
        <dbReference type="ARBA" id="ARBA00030643"/>
    </source>
</evidence>
<name>A0A7S2V104_9STRA</name>
<evidence type="ECO:0000256" key="4">
    <source>
        <dbReference type="ARBA" id="ARBA00030273"/>
    </source>
</evidence>
<dbReference type="GO" id="GO:0005737">
    <property type="term" value="C:cytoplasm"/>
    <property type="evidence" value="ECO:0007669"/>
    <property type="project" value="TreeGrafter"/>
</dbReference>
<feature type="domain" description="Peptide methionine sulphoxide reductase MsrA" evidence="8">
    <location>
        <begin position="15"/>
        <end position="127"/>
    </location>
</feature>
<proteinExistence type="inferred from homology"/>
<dbReference type="InterPro" id="IPR050162">
    <property type="entry name" value="MsrA_MetSO_reductase"/>
</dbReference>
<dbReference type="Pfam" id="PF01625">
    <property type="entry name" value="PMSR"/>
    <property type="match status" value="1"/>
</dbReference>
<evidence type="ECO:0000313" key="9">
    <source>
        <dbReference type="EMBL" id="CAD9865633.1"/>
    </source>
</evidence>
<protein>
    <recommendedName>
        <fullName evidence="2">peptide-methionine (S)-S-oxide reductase</fullName>
        <ecNumber evidence="2">1.8.4.11</ecNumber>
    </recommendedName>
    <alternativeName>
        <fullName evidence="5">Peptide-methionine (S)-S-oxide reductase</fullName>
    </alternativeName>
    <alternativeName>
        <fullName evidence="4">Protein-methionine-S-oxide reductase</fullName>
    </alternativeName>
</protein>
<dbReference type="InterPro" id="IPR036509">
    <property type="entry name" value="Met_Sox_Rdtase_MsrA_sf"/>
</dbReference>
<evidence type="ECO:0000256" key="6">
    <source>
        <dbReference type="ARBA" id="ARBA00047806"/>
    </source>
</evidence>
<evidence type="ECO:0000256" key="2">
    <source>
        <dbReference type="ARBA" id="ARBA00012502"/>
    </source>
</evidence>
<dbReference type="PANTHER" id="PTHR42799:SF2">
    <property type="entry name" value="MITOCHONDRIAL PEPTIDE METHIONINE SULFOXIDE REDUCTASE"/>
    <property type="match status" value="1"/>
</dbReference>
<dbReference type="InterPro" id="IPR002569">
    <property type="entry name" value="Met_Sox_Rdtase_MsrA_dom"/>
</dbReference>
<dbReference type="GO" id="GO:0034599">
    <property type="term" value="P:cellular response to oxidative stress"/>
    <property type="evidence" value="ECO:0007669"/>
    <property type="project" value="TreeGrafter"/>
</dbReference>
<dbReference type="GO" id="GO:0008113">
    <property type="term" value="F:peptide-methionine (S)-S-oxide reductase activity"/>
    <property type="evidence" value="ECO:0007669"/>
    <property type="project" value="UniProtKB-EC"/>
</dbReference>
<dbReference type="Gene3D" id="3.30.1060.10">
    <property type="entry name" value="Peptide methionine sulphoxide reductase MsrA"/>
    <property type="match status" value="1"/>
</dbReference>
<evidence type="ECO:0000256" key="3">
    <source>
        <dbReference type="ARBA" id="ARBA00023002"/>
    </source>
</evidence>
<organism evidence="9">
    <name type="scientific">Fibrocapsa japonica</name>
    <dbReference type="NCBI Taxonomy" id="94617"/>
    <lineage>
        <taxon>Eukaryota</taxon>
        <taxon>Sar</taxon>
        <taxon>Stramenopiles</taxon>
        <taxon>Ochrophyta</taxon>
        <taxon>Raphidophyceae</taxon>
        <taxon>Chattonellales</taxon>
        <taxon>Chattonellaceae</taxon>
        <taxon>Fibrocapsa</taxon>
    </lineage>
</organism>
<accession>A0A7S2V104</accession>
<dbReference type="SUPFAM" id="SSF55068">
    <property type="entry name" value="Peptide methionine sulfoxide reductase"/>
    <property type="match status" value="1"/>
</dbReference>
<gene>
    <name evidence="9" type="ORF">FJAP1339_LOCUS7104</name>
</gene>
<evidence type="ECO:0000256" key="1">
    <source>
        <dbReference type="ARBA" id="ARBA00005591"/>
    </source>
</evidence>
<dbReference type="AlphaFoldDB" id="A0A7S2V104"/>
<sequence>MCFRPKHDEIILQSSQSYQAVCTGYTGHAEAVEITFDPSIVTFQELLKVFWDITDPTSINKQGADVGTQYRSGIFYTNEIQKQEAYLSKSMEQQKYTKPVVTEIVMATKFWPAEQYHQKYLERHGQSAKKGNCTAIRCYG</sequence>
<dbReference type="NCBIfam" id="TIGR00401">
    <property type="entry name" value="msrA"/>
    <property type="match status" value="1"/>
</dbReference>